<dbReference type="Pfam" id="PF04824">
    <property type="entry name" value="Rad21_Rec8"/>
    <property type="match status" value="1"/>
</dbReference>
<evidence type="ECO:0000256" key="2">
    <source>
        <dbReference type="ARBA" id="ARBA00009870"/>
    </source>
</evidence>
<dbReference type="GO" id="GO:0005634">
    <property type="term" value="C:nucleus"/>
    <property type="evidence" value="ECO:0007669"/>
    <property type="project" value="UniProtKB-SubCell"/>
</dbReference>
<dbReference type="InterPro" id="IPR006910">
    <property type="entry name" value="Rad21_Rec8_N"/>
</dbReference>
<feature type="domain" description="Rad21/Rec8-like protein N-terminal" evidence="6">
    <location>
        <begin position="1"/>
        <end position="94"/>
    </location>
</feature>
<feature type="region of interest" description="Disordered" evidence="4">
    <location>
        <begin position="625"/>
        <end position="651"/>
    </location>
</feature>
<dbReference type="GO" id="GO:0008278">
    <property type="term" value="C:cohesin complex"/>
    <property type="evidence" value="ECO:0007669"/>
    <property type="project" value="InterPro"/>
</dbReference>
<dbReference type="GO" id="GO:0003682">
    <property type="term" value="F:chromatin binding"/>
    <property type="evidence" value="ECO:0007669"/>
    <property type="project" value="TreeGrafter"/>
</dbReference>
<evidence type="ECO:0000313" key="8">
    <source>
        <dbReference type="Proteomes" id="UP001154282"/>
    </source>
</evidence>
<comment type="caution">
    <text evidence="7">The sequence shown here is derived from an EMBL/GenBank/DDBJ whole genome shotgun (WGS) entry which is preliminary data.</text>
</comment>
<dbReference type="PANTHER" id="PTHR12585">
    <property type="entry name" value="SCC1 / RAD21 FAMILY MEMBER"/>
    <property type="match status" value="1"/>
</dbReference>
<evidence type="ECO:0000256" key="4">
    <source>
        <dbReference type="SAM" id="MobiDB-lite"/>
    </source>
</evidence>
<feature type="compositionally biased region" description="Polar residues" evidence="4">
    <location>
        <begin position="694"/>
        <end position="704"/>
    </location>
</feature>
<dbReference type="CDD" id="cd21793">
    <property type="entry name" value="Rad21_Rec8_M_AtSYN1-like"/>
    <property type="match status" value="1"/>
</dbReference>
<organism evidence="7 8">
    <name type="scientific">Linum tenue</name>
    <dbReference type="NCBI Taxonomy" id="586396"/>
    <lineage>
        <taxon>Eukaryota</taxon>
        <taxon>Viridiplantae</taxon>
        <taxon>Streptophyta</taxon>
        <taxon>Embryophyta</taxon>
        <taxon>Tracheophyta</taxon>
        <taxon>Spermatophyta</taxon>
        <taxon>Magnoliopsida</taxon>
        <taxon>eudicotyledons</taxon>
        <taxon>Gunneridae</taxon>
        <taxon>Pentapetalae</taxon>
        <taxon>rosids</taxon>
        <taxon>fabids</taxon>
        <taxon>Malpighiales</taxon>
        <taxon>Linaceae</taxon>
        <taxon>Linum</taxon>
    </lineage>
</organism>
<evidence type="ECO:0008006" key="9">
    <source>
        <dbReference type="Google" id="ProtNLM"/>
    </source>
</evidence>
<dbReference type="InterPro" id="IPR006909">
    <property type="entry name" value="Rad21/Rec8_C_eu"/>
</dbReference>
<proteinExistence type="inferred from homology"/>
<dbReference type="InterPro" id="IPR036390">
    <property type="entry name" value="WH_DNA-bd_sf"/>
</dbReference>
<dbReference type="InterPro" id="IPR023093">
    <property type="entry name" value="ScpA-like_C"/>
</dbReference>
<evidence type="ECO:0000256" key="3">
    <source>
        <dbReference type="ARBA" id="ARBA00023242"/>
    </source>
</evidence>
<reference evidence="7" key="1">
    <citation type="submission" date="2022-08" db="EMBL/GenBank/DDBJ databases">
        <authorList>
            <person name="Gutierrez-Valencia J."/>
        </authorList>
    </citation>
    <scope>NUCLEOTIDE SEQUENCE</scope>
</reference>
<comment type="subcellular location">
    <subcellularLocation>
        <location evidence="1">Nucleus</location>
    </subcellularLocation>
</comment>
<dbReference type="SUPFAM" id="SSF46785">
    <property type="entry name" value="Winged helix' DNA-binding domain"/>
    <property type="match status" value="1"/>
</dbReference>
<dbReference type="AlphaFoldDB" id="A0AAV0NG58"/>
<feature type="region of interest" description="Disordered" evidence="4">
    <location>
        <begin position="680"/>
        <end position="704"/>
    </location>
</feature>
<dbReference type="InterPro" id="IPR039781">
    <property type="entry name" value="Rad21/Rec8-like"/>
</dbReference>
<feature type="domain" description="Rad21/Rec8-like protein C-terminal eukaryotic" evidence="5">
    <location>
        <begin position="824"/>
        <end position="873"/>
    </location>
</feature>
<keyword evidence="8" id="KW-1185">Reference proteome</keyword>
<keyword evidence="3" id="KW-0539">Nucleus</keyword>
<dbReference type="PANTHER" id="PTHR12585:SF73">
    <property type="entry name" value="SISTER CHROMATID COHESION 1 PROTEIN 2"/>
    <property type="match status" value="1"/>
</dbReference>
<evidence type="ECO:0000313" key="7">
    <source>
        <dbReference type="EMBL" id="CAI0457530.1"/>
    </source>
</evidence>
<evidence type="ECO:0000259" key="6">
    <source>
        <dbReference type="Pfam" id="PF04825"/>
    </source>
</evidence>
<feature type="region of interest" description="Disordered" evidence="4">
    <location>
        <begin position="197"/>
        <end position="216"/>
    </location>
</feature>
<dbReference type="GO" id="GO:1990414">
    <property type="term" value="P:replication-born double-strand break repair via sister chromatid exchange"/>
    <property type="evidence" value="ECO:0007669"/>
    <property type="project" value="TreeGrafter"/>
</dbReference>
<evidence type="ECO:0000256" key="1">
    <source>
        <dbReference type="ARBA" id="ARBA00004123"/>
    </source>
</evidence>
<accession>A0AAV0NG58</accession>
<sequence length="879" mass="98081">MFYSQCFLSREGPLGSIWVAAYCFKKLKKSQVTHTDISSSVDKVLQDEFDDAVAYRVLAYFLLGIARIYSKKVDYLFNDCNKVLAQVKEFVAATGKSSDITLVALTSPCFGAITLPERFELDAFDLGILEDTGSGCNVLPLEDITLRDGTRRYGRSEYLAKDKYHCMDLVPLEDRFPAAGYPLNEDMLPVERVAGTSSEPENLKATVEPDGDTPHQDWCEYSVEREMLSSRNPDDHLPEVGTSHSQVCQPEDIGESNIICMQKVWDDDYFEALSLNIGMSLGIETKCGDVVELAAELHQTEGQHSDVPPVTEAQDGIPQDNTMVYEMSSEVEVHRVDVPHMPKLVNEMNHGDVSVLETNVEQIQDNASLQGQSVDYEMFNGVEKPLEDAENVGSVEETPSRCVKQQFGLVYHRGEKKGKVPDEPEPTEASVEKLQDCRLSQEKVLNFETFFPVQEQLECTTPCVKENHSVVERIKLIDETPSGNTQSWVARDVCHLSVTVDSTPESQFPNTAGMNRTPEVLVIPTPATKERAPTQRKRKCIFDDIIVFPNDIVKRSIQDPSDLVSKRRKVPHTGLAAWKAYRLLNLHQCLMEPLIPCSPLGTALKILFDKRSKIPEAIKTCTTPKESLSRSKCSAGQSSTMKPSGNSGSLNYGTPVEVVESQHTLEDSRHLAVGELVVDPPAKLDDNEPENATGGISDQTVISPGTPVRSSAQTMKLNIPEFGNASMEHTVIAPETPVQCTTAFRSFESPERLDACNADSICPSFDHFEKETDSRKDQETDLHFMNEDMMIDDENQEIDGWSERTRVAARLLQNTFIEKQRKGEEEVVNLLQLLEGRTKKESARLFYEILVLKCKGLVDVKQESGYGEILVQKPSSMES</sequence>
<dbReference type="EMBL" id="CAMGYJ010000008">
    <property type="protein sequence ID" value="CAI0457530.1"/>
    <property type="molecule type" value="Genomic_DNA"/>
</dbReference>
<evidence type="ECO:0000259" key="5">
    <source>
        <dbReference type="Pfam" id="PF04824"/>
    </source>
</evidence>
<dbReference type="Gene3D" id="1.10.10.580">
    <property type="entry name" value="Structural maintenance of chromosome 1. Chain E"/>
    <property type="match status" value="1"/>
</dbReference>
<name>A0AAV0NG58_9ROSI</name>
<dbReference type="GO" id="GO:0007062">
    <property type="term" value="P:sister chromatid cohesion"/>
    <property type="evidence" value="ECO:0007669"/>
    <property type="project" value="InterPro"/>
</dbReference>
<protein>
    <recommendedName>
        <fullName evidence="9">Sister chromatid cohesion 1 protein 2</fullName>
    </recommendedName>
</protein>
<dbReference type="Proteomes" id="UP001154282">
    <property type="component" value="Unassembled WGS sequence"/>
</dbReference>
<comment type="similarity">
    <text evidence="2">Belongs to the rad21 family.</text>
</comment>
<dbReference type="Pfam" id="PF04825">
    <property type="entry name" value="Rad21_Rec8_N"/>
    <property type="match status" value="1"/>
</dbReference>
<gene>
    <name evidence="7" type="ORF">LITE_LOCUS33162</name>
</gene>